<reference evidence="5" key="2">
    <citation type="submission" date="2025-09" db="UniProtKB">
        <authorList>
            <consortium name="Ensembl"/>
        </authorList>
    </citation>
    <scope>IDENTIFICATION</scope>
</reference>
<keyword evidence="2" id="KW-0539">Nucleus</keyword>
<dbReference type="GO" id="GO:0000786">
    <property type="term" value="C:nucleosome"/>
    <property type="evidence" value="ECO:0007669"/>
    <property type="project" value="InterPro"/>
</dbReference>
<accession>A0A8C5RLD5</accession>
<protein>
    <recommendedName>
        <fullName evidence="4">H15 domain-containing protein</fullName>
    </recommendedName>
</protein>
<feature type="compositionally biased region" description="Low complexity" evidence="3">
    <location>
        <begin position="140"/>
        <end position="158"/>
    </location>
</feature>
<evidence type="ECO:0000313" key="6">
    <source>
        <dbReference type="Proteomes" id="UP000694406"/>
    </source>
</evidence>
<organism evidence="5 6">
    <name type="scientific">Laticauda laticaudata</name>
    <name type="common">Blue-ringed sea krait</name>
    <name type="synonym">Blue-lipped sea krait</name>
    <dbReference type="NCBI Taxonomy" id="8630"/>
    <lineage>
        <taxon>Eukaryota</taxon>
        <taxon>Metazoa</taxon>
        <taxon>Chordata</taxon>
        <taxon>Craniata</taxon>
        <taxon>Vertebrata</taxon>
        <taxon>Euteleostomi</taxon>
        <taxon>Lepidosauria</taxon>
        <taxon>Squamata</taxon>
        <taxon>Bifurcata</taxon>
        <taxon>Unidentata</taxon>
        <taxon>Episquamata</taxon>
        <taxon>Toxicofera</taxon>
        <taxon>Serpentes</taxon>
        <taxon>Colubroidea</taxon>
        <taxon>Elapidae</taxon>
        <taxon>Laticaudinae</taxon>
        <taxon>Laticauda</taxon>
    </lineage>
</organism>
<feature type="domain" description="H15" evidence="4">
    <location>
        <begin position="64"/>
        <end position="115"/>
    </location>
</feature>
<dbReference type="AlphaFoldDB" id="A0A8C5RLD5"/>
<dbReference type="InterPro" id="IPR005819">
    <property type="entry name" value="H1/H5"/>
</dbReference>
<evidence type="ECO:0000256" key="1">
    <source>
        <dbReference type="ARBA" id="ARBA00023125"/>
    </source>
</evidence>
<dbReference type="Proteomes" id="UP000694406">
    <property type="component" value="Unplaced"/>
</dbReference>
<dbReference type="InterPro" id="IPR005818">
    <property type="entry name" value="Histone_H1/H5_H15"/>
</dbReference>
<dbReference type="GeneTree" id="ENSGT00950000183089"/>
<dbReference type="Gene3D" id="1.10.10.10">
    <property type="entry name" value="Winged helix-like DNA-binding domain superfamily/Winged helix DNA-binding domain"/>
    <property type="match status" value="1"/>
</dbReference>
<evidence type="ECO:0000256" key="2">
    <source>
        <dbReference type="RuleBase" id="RU003894"/>
    </source>
</evidence>
<dbReference type="CDD" id="cd00073">
    <property type="entry name" value="H15"/>
    <property type="match status" value="1"/>
</dbReference>
<dbReference type="Ensembl" id="ENSLLTT00000004576.1">
    <property type="protein sequence ID" value="ENSLLTP00000004394.1"/>
    <property type="gene ID" value="ENSLLTG00000003327.1"/>
</dbReference>
<proteinExistence type="inferred from homology"/>
<feature type="compositionally biased region" description="Basic residues" evidence="3">
    <location>
        <begin position="159"/>
        <end position="184"/>
    </location>
</feature>
<name>A0A8C5RLD5_LATLA</name>
<keyword evidence="1 2" id="KW-0238">DNA-binding</keyword>
<dbReference type="SUPFAM" id="SSF46785">
    <property type="entry name" value="Winged helix' DNA-binding domain"/>
    <property type="match status" value="1"/>
</dbReference>
<evidence type="ECO:0000256" key="3">
    <source>
        <dbReference type="SAM" id="MobiDB-lite"/>
    </source>
</evidence>
<dbReference type="InterPro" id="IPR036390">
    <property type="entry name" value="WH_DNA-bd_sf"/>
</dbReference>
<dbReference type="PRINTS" id="PR00624">
    <property type="entry name" value="HISTONEH5"/>
</dbReference>
<keyword evidence="2" id="KW-0158">Chromosome</keyword>
<reference evidence="5" key="1">
    <citation type="submission" date="2025-08" db="UniProtKB">
        <authorList>
            <consortium name="Ensembl"/>
        </authorList>
    </citation>
    <scope>IDENTIFICATION</scope>
</reference>
<comment type="similarity">
    <text evidence="2">Belongs to the histone H1/H5 family.</text>
</comment>
<sequence length="213" mass="23135">PNIAQAATPPAPVTSLSVIHVTVNLTIFYRISRFFFMGEIWPYKNCLAVKSKFWPNTGFQYNIFSLATLKKSLAASGYNVEKNNSRLKLVLRSLVTKGMLLQIKGTGASGSFKLNKKRANPKDKATHKQQAAGAKKVKRAAGAAGAKKAVKKPASVAAKKPKNPAKLLKAKAKPKASTKAKPPPKRSEAPSEASLQTQRRPCFEPLRIVLNKS</sequence>
<dbReference type="Pfam" id="PF00538">
    <property type="entry name" value="Linker_histone"/>
    <property type="match status" value="1"/>
</dbReference>
<dbReference type="GO" id="GO:0003677">
    <property type="term" value="F:DNA binding"/>
    <property type="evidence" value="ECO:0007669"/>
    <property type="project" value="UniProtKB-KW"/>
</dbReference>
<dbReference type="GO" id="GO:0005634">
    <property type="term" value="C:nucleus"/>
    <property type="evidence" value="ECO:0007669"/>
    <property type="project" value="UniProtKB-SubCell"/>
</dbReference>
<dbReference type="GO" id="GO:0030527">
    <property type="term" value="F:structural constituent of chromatin"/>
    <property type="evidence" value="ECO:0007669"/>
    <property type="project" value="InterPro"/>
</dbReference>
<feature type="region of interest" description="Disordered" evidence="3">
    <location>
        <begin position="111"/>
        <end position="213"/>
    </location>
</feature>
<evidence type="ECO:0000313" key="5">
    <source>
        <dbReference type="Ensembl" id="ENSLLTP00000004394.1"/>
    </source>
</evidence>
<evidence type="ECO:0000259" key="4">
    <source>
        <dbReference type="Pfam" id="PF00538"/>
    </source>
</evidence>
<comment type="subcellular location">
    <subcellularLocation>
        <location evidence="2">Nucleus</location>
    </subcellularLocation>
</comment>
<dbReference type="InterPro" id="IPR036388">
    <property type="entry name" value="WH-like_DNA-bd_sf"/>
</dbReference>
<dbReference type="GO" id="GO:0006334">
    <property type="term" value="P:nucleosome assembly"/>
    <property type="evidence" value="ECO:0007669"/>
    <property type="project" value="InterPro"/>
</dbReference>
<keyword evidence="6" id="KW-1185">Reference proteome</keyword>